<evidence type="ECO:0000313" key="12">
    <source>
        <dbReference type="EMBL" id="CAB4611196.1"/>
    </source>
</evidence>
<feature type="transmembrane region" description="Helical" evidence="9">
    <location>
        <begin position="82"/>
        <end position="101"/>
    </location>
</feature>
<dbReference type="EMBL" id="CAESAM010000099">
    <property type="protein sequence ID" value="CAB4342498.1"/>
    <property type="molecule type" value="Genomic_DNA"/>
</dbReference>
<feature type="transmembrane region" description="Helical" evidence="9">
    <location>
        <begin position="130"/>
        <end position="154"/>
    </location>
</feature>
<evidence type="ECO:0000256" key="2">
    <source>
        <dbReference type="ARBA" id="ARBA00004863"/>
    </source>
</evidence>
<dbReference type="CDD" id="cd13962">
    <property type="entry name" value="PT_UbiA_UBIAD1"/>
    <property type="match status" value="1"/>
</dbReference>
<dbReference type="Gene3D" id="1.10.357.140">
    <property type="entry name" value="UbiA prenyltransferase"/>
    <property type="match status" value="1"/>
</dbReference>
<feature type="transmembrane region" description="Helical" evidence="9">
    <location>
        <begin position="160"/>
        <end position="181"/>
    </location>
</feature>
<comment type="pathway">
    <text evidence="2">Quinol/quinone metabolism; menaquinone biosynthesis.</text>
</comment>
<dbReference type="InterPro" id="IPR004657">
    <property type="entry name" value="MenA"/>
</dbReference>
<dbReference type="InterPro" id="IPR026046">
    <property type="entry name" value="UBIAD1"/>
</dbReference>
<name>A0A6J5ZLX6_9ZZZZ</name>
<dbReference type="NCBIfam" id="NF004751">
    <property type="entry name" value="PRK06080.1-3"/>
    <property type="match status" value="1"/>
</dbReference>
<evidence type="ECO:0000256" key="6">
    <source>
        <dbReference type="ARBA" id="ARBA00022692"/>
    </source>
</evidence>
<evidence type="ECO:0000256" key="8">
    <source>
        <dbReference type="ARBA" id="ARBA00023136"/>
    </source>
</evidence>
<accession>A0A6J5ZLX6</accession>
<evidence type="ECO:0000313" key="13">
    <source>
        <dbReference type="EMBL" id="CAB4656945.1"/>
    </source>
</evidence>
<evidence type="ECO:0000313" key="11">
    <source>
        <dbReference type="EMBL" id="CAB4555198.1"/>
    </source>
</evidence>
<keyword evidence="8 9" id="KW-0472">Membrane</keyword>
<dbReference type="GO" id="GO:0016020">
    <property type="term" value="C:membrane"/>
    <property type="evidence" value="ECO:0007669"/>
    <property type="project" value="UniProtKB-SubCell"/>
</dbReference>
<feature type="transmembrane region" description="Helical" evidence="9">
    <location>
        <begin position="107"/>
        <end position="123"/>
    </location>
</feature>
<dbReference type="HAMAP" id="MF_01937">
    <property type="entry name" value="MenA_1"/>
    <property type="match status" value="1"/>
</dbReference>
<dbReference type="PIRSF" id="PIRSF005355">
    <property type="entry name" value="UBIAD1"/>
    <property type="match status" value="1"/>
</dbReference>
<dbReference type="InterPro" id="IPR000537">
    <property type="entry name" value="UbiA_prenyltransferase"/>
</dbReference>
<keyword evidence="4" id="KW-1003">Cell membrane</keyword>
<feature type="transmembrane region" description="Helical" evidence="9">
    <location>
        <begin position="210"/>
        <end position="238"/>
    </location>
</feature>
<evidence type="ECO:0000256" key="5">
    <source>
        <dbReference type="ARBA" id="ARBA00022679"/>
    </source>
</evidence>
<evidence type="ECO:0000256" key="1">
    <source>
        <dbReference type="ARBA" id="ARBA00004141"/>
    </source>
</evidence>
<evidence type="ECO:0000313" key="10">
    <source>
        <dbReference type="EMBL" id="CAB4342498.1"/>
    </source>
</evidence>
<dbReference type="GO" id="GO:0009234">
    <property type="term" value="P:menaquinone biosynthetic process"/>
    <property type="evidence" value="ECO:0007669"/>
    <property type="project" value="UniProtKB-UniPathway"/>
</dbReference>
<dbReference type="AlphaFoldDB" id="A0A6J5ZLX6"/>
<dbReference type="EMBL" id="CAEZSY010000071">
    <property type="protein sequence ID" value="CAB4555198.1"/>
    <property type="molecule type" value="Genomic_DNA"/>
</dbReference>
<dbReference type="EMBL" id="CAEZUT010000052">
    <property type="protein sequence ID" value="CAB4611196.1"/>
    <property type="molecule type" value="Genomic_DNA"/>
</dbReference>
<evidence type="ECO:0000256" key="7">
    <source>
        <dbReference type="ARBA" id="ARBA00022989"/>
    </source>
</evidence>
<dbReference type="UniPathway" id="UPA00079"/>
<comment type="subcellular location">
    <subcellularLocation>
        <location evidence="1">Membrane</location>
        <topology evidence="1">Multi-pass membrane protein</topology>
    </subcellularLocation>
</comment>
<evidence type="ECO:0000256" key="4">
    <source>
        <dbReference type="ARBA" id="ARBA00022475"/>
    </source>
</evidence>
<keyword evidence="7 9" id="KW-1133">Transmembrane helix</keyword>
<protein>
    <submittedName>
        <fullName evidence="10">Unannotated protein</fullName>
    </submittedName>
</protein>
<evidence type="ECO:0000313" key="14">
    <source>
        <dbReference type="EMBL" id="CAB4847804.1"/>
    </source>
</evidence>
<keyword evidence="3" id="KW-0474">Menaquinone biosynthesis</keyword>
<reference evidence="10" key="1">
    <citation type="submission" date="2020-05" db="EMBL/GenBank/DDBJ databases">
        <authorList>
            <person name="Chiriac C."/>
            <person name="Salcher M."/>
            <person name="Ghai R."/>
            <person name="Kavagutti S V."/>
        </authorList>
    </citation>
    <scope>NUCLEOTIDE SEQUENCE</scope>
</reference>
<organism evidence="10">
    <name type="scientific">freshwater metagenome</name>
    <dbReference type="NCBI Taxonomy" id="449393"/>
    <lineage>
        <taxon>unclassified sequences</taxon>
        <taxon>metagenomes</taxon>
        <taxon>ecological metagenomes</taxon>
    </lineage>
</organism>
<dbReference type="Pfam" id="PF01040">
    <property type="entry name" value="UbiA"/>
    <property type="match status" value="1"/>
</dbReference>
<keyword evidence="6 9" id="KW-0812">Transmembrane</keyword>
<keyword evidence="5" id="KW-0808">Transferase</keyword>
<sequence>MNKWIIGARIKTLPAAISPVLVGTALATQINWLNATLALTVSLSLQIAVNYANDFSDGIRGTDNNRVGPIRLVGSGLATAKAVKNAAFISLAIAAIAGLFLAIQTSYWLIAVGAISILAAWGYTGGKKPYGYLGFGELSVFIFFGLVATVGSYYVQTGEISGQSVFLSFAIGSLACAILVINNLRDLPLDAKVGKKTLAVRLGDSKTRYLYVWLLIIAQVISAYAYTFNSYALLTLIWLPLTVRNARLVLQGSTGQALIPLLVNTARLQLFLSFTLGLALFL</sequence>
<dbReference type="InterPro" id="IPR044878">
    <property type="entry name" value="UbiA_sf"/>
</dbReference>
<dbReference type="PANTHER" id="PTHR13929:SF0">
    <property type="entry name" value="UBIA PRENYLTRANSFERASE DOMAIN-CONTAINING PROTEIN 1"/>
    <property type="match status" value="1"/>
</dbReference>
<dbReference type="PANTHER" id="PTHR13929">
    <property type="entry name" value="1,4-DIHYDROXY-2-NAPHTHOATE OCTAPRENYLTRANSFERASE"/>
    <property type="match status" value="1"/>
</dbReference>
<proteinExistence type="inferred from homology"/>
<dbReference type="GO" id="GO:0042371">
    <property type="term" value="P:vitamin K biosynthetic process"/>
    <property type="evidence" value="ECO:0007669"/>
    <property type="project" value="TreeGrafter"/>
</dbReference>
<dbReference type="EMBL" id="CAEZWN010000059">
    <property type="protein sequence ID" value="CAB4656945.1"/>
    <property type="molecule type" value="Genomic_DNA"/>
</dbReference>
<evidence type="ECO:0000256" key="3">
    <source>
        <dbReference type="ARBA" id="ARBA00022428"/>
    </source>
</evidence>
<dbReference type="GO" id="GO:0046428">
    <property type="term" value="F:1,4-dihydroxy-2-naphthoate polyprenyltransferase activity"/>
    <property type="evidence" value="ECO:0007669"/>
    <property type="project" value="InterPro"/>
</dbReference>
<gene>
    <name evidence="11" type="ORF">UFOPK1509_00565</name>
    <name evidence="12" type="ORF">UFOPK1854_00589</name>
    <name evidence="13" type="ORF">UFOPK2252_00690</name>
    <name evidence="14" type="ORF">UFOPK3282_00220</name>
    <name evidence="10" type="ORF">UFOPK4171_00879</name>
</gene>
<dbReference type="EMBL" id="CAFBJG010000012">
    <property type="protein sequence ID" value="CAB4847804.1"/>
    <property type="molecule type" value="Genomic_DNA"/>
</dbReference>
<dbReference type="NCBIfam" id="TIGR00751">
    <property type="entry name" value="menA"/>
    <property type="match status" value="1"/>
</dbReference>
<evidence type="ECO:0000256" key="9">
    <source>
        <dbReference type="SAM" id="Phobius"/>
    </source>
</evidence>